<organism evidence="5 6">
    <name type="scientific">Calditerricola satsumensis</name>
    <dbReference type="NCBI Taxonomy" id="373054"/>
    <lineage>
        <taxon>Bacteria</taxon>
        <taxon>Bacillati</taxon>
        <taxon>Bacillota</taxon>
        <taxon>Bacilli</taxon>
        <taxon>Bacillales</taxon>
        <taxon>Bacillaceae</taxon>
        <taxon>Calditerricola</taxon>
    </lineage>
</organism>
<comment type="similarity">
    <text evidence="1">Belongs to the phosphate acetyltransferase and butyryltransferase family.</text>
</comment>
<dbReference type="PANTHER" id="PTHR43356:SF2">
    <property type="entry name" value="PHOSPHATE ACETYLTRANSFERASE"/>
    <property type="match status" value="1"/>
</dbReference>
<dbReference type="NCBIfam" id="NF006045">
    <property type="entry name" value="PRK08190.1"/>
    <property type="match status" value="1"/>
</dbReference>
<evidence type="ECO:0000256" key="1">
    <source>
        <dbReference type="ARBA" id="ARBA00005656"/>
    </source>
</evidence>
<dbReference type="Proteomes" id="UP000637720">
    <property type="component" value="Unassembled WGS sequence"/>
</dbReference>
<keyword evidence="3" id="KW-0012">Acyltransferase</keyword>
<keyword evidence="6" id="KW-1185">Reference proteome</keyword>
<dbReference type="PANTHER" id="PTHR43356">
    <property type="entry name" value="PHOSPHATE ACETYLTRANSFERASE"/>
    <property type="match status" value="1"/>
</dbReference>
<feature type="domain" description="Phosphate acetyl/butaryl transferase" evidence="4">
    <location>
        <begin position="78"/>
        <end position="294"/>
    </location>
</feature>
<dbReference type="NCBIfam" id="NF004472">
    <property type="entry name" value="PRK05805.1"/>
    <property type="match status" value="1"/>
</dbReference>
<evidence type="ECO:0000256" key="2">
    <source>
        <dbReference type="ARBA" id="ARBA00022679"/>
    </source>
</evidence>
<keyword evidence="2" id="KW-0808">Transferase</keyword>
<dbReference type="PIRSF" id="PIRSF000428">
    <property type="entry name" value="P_Ac_trans"/>
    <property type="match status" value="1"/>
</dbReference>
<gene>
    <name evidence="5" type="primary">ptb2</name>
    <name evidence="5" type="ORF">GCM10007043_14140</name>
</gene>
<dbReference type="EMBL" id="BMOF01000026">
    <property type="protein sequence ID" value="GGK01268.1"/>
    <property type="molecule type" value="Genomic_DNA"/>
</dbReference>
<dbReference type="AlphaFoldDB" id="A0A8J3FBE4"/>
<comment type="caution">
    <text evidence="5">The sequence shown here is derived from an EMBL/GenBank/DDBJ whole genome shotgun (WGS) entry which is preliminary data.</text>
</comment>
<dbReference type="InterPro" id="IPR012147">
    <property type="entry name" value="P_Ac_Bu_trans"/>
</dbReference>
<name>A0A8J3FBE4_9BACI</name>
<sequence length="306" mass="32348">MNRLQDLLEYARRKPAVTVSVAVAEDEDVLAAVKEAQRQGIAEFLLFGNRPNIERIARQIGFPLNQVSVEHVEDPKAACLAAVKAVREGKADVVMKGMVSTADFLRAVLDKEHGLRTGRVLSHVAVFEAPLADRLMLLSDAAMNIAPTLEQKVHIIENAVQVARALGIERPKVALITAIETVNPDMPATTDAAILAKMAERGQIKGADVDGPLALDVAVSPEAAAHKKVGGPVAGFADVLIVPNIETGNAVYKTLTYLAGAKIAGILVGAKAPVVVTSRADTPETKLYAIALAVLAAERARAPMTV</sequence>
<evidence type="ECO:0000313" key="5">
    <source>
        <dbReference type="EMBL" id="GGK01268.1"/>
    </source>
</evidence>
<dbReference type="InterPro" id="IPR014079">
    <property type="entry name" value="Phosphate_butyryltransferase"/>
</dbReference>
<evidence type="ECO:0000256" key="3">
    <source>
        <dbReference type="ARBA" id="ARBA00023315"/>
    </source>
</evidence>
<dbReference type="Pfam" id="PF01515">
    <property type="entry name" value="PTA_PTB"/>
    <property type="match status" value="1"/>
</dbReference>
<protein>
    <submittedName>
        <fullName evidence="5">Phosphate butyryltransferase</fullName>
    </submittedName>
</protein>
<dbReference type="Gene3D" id="3.40.718.10">
    <property type="entry name" value="Isopropylmalate Dehydrogenase"/>
    <property type="match status" value="1"/>
</dbReference>
<dbReference type="InterPro" id="IPR050500">
    <property type="entry name" value="Phos_Acetyltrans/Butyryltrans"/>
</dbReference>
<dbReference type="GO" id="GO:0050182">
    <property type="term" value="F:phosphate butyryltransferase activity"/>
    <property type="evidence" value="ECO:0007669"/>
    <property type="project" value="InterPro"/>
</dbReference>
<evidence type="ECO:0000259" key="4">
    <source>
        <dbReference type="Pfam" id="PF01515"/>
    </source>
</evidence>
<accession>A0A8J3FBE4</accession>
<reference evidence="5" key="2">
    <citation type="submission" date="2020-09" db="EMBL/GenBank/DDBJ databases">
        <authorList>
            <person name="Sun Q."/>
            <person name="Ohkuma M."/>
        </authorList>
    </citation>
    <scope>NUCLEOTIDE SEQUENCE</scope>
    <source>
        <strain evidence="5">JCM 14719</strain>
    </source>
</reference>
<proteinExistence type="inferred from homology"/>
<evidence type="ECO:0000313" key="6">
    <source>
        <dbReference type="Proteomes" id="UP000637720"/>
    </source>
</evidence>
<dbReference type="GO" id="GO:0019605">
    <property type="term" value="P:butyrate metabolic process"/>
    <property type="evidence" value="ECO:0007669"/>
    <property type="project" value="InterPro"/>
</dbReference>
<dbReference type="SUPFAM" id="SSF53659">
    <property type="entry name" value="Isocitrate/Isopropylmalate dehydrogenase-like"/>
    <property type="match status" value="1"/>
</dbReference>
<reference evidence="5" key="1">
    <citation type="journal article" date="2014" name="Int. J. Syst. Evol. Microbiol.">
        <title>Complete genome sequence of Corynebacterium casei LMG S-19264T (=DSM 44701T), isolated from a smear-ripened cheese.</title>
        <authorList>
            <consortium name="US DOE Joint Genome Institute (JGI-PGF)"/>
            <person name="Walter F."/>
            <person name="Albersmeier A."/>
            <person name="Kalinowski J."/>
            <person name="Ruckert C."/>
        </authorList>
    </citation>
    <scope>NUCLEOTIDE SEQUENCE</scope>
    <source>
        <strain evidence="5">JCM 14719</strain>
    </source>
</reference>
<dbReference type="InterPro" id="IPR002505">
    <property type="entry name" value="PTA_PTB"/>
</dbReference>
<dbReference type="NCBIfam" id="TIGR02706">
    <property type="entry name" value="P_butyryltrans"/>
    <property type="match status" value="1"/>
</dbReference>